<feature type="compositionally biased region" description="Acidic residues" evidence="8">
    <location>
        <begin position="1038"/>
        <end position="1048"/>
    </location>
</feature>
<evidence type="ECO:0000259" key="9">
    <source>
        <dbReference type="Pfam" id="PF12719"/>
    </source>
</evidence>
<comment type="caution">
    <text evidence="10">The sequence shown here is derived from an EMBL/GenBank/DDBJ whole genome shotgun (WGS) entry which is preliminary data.</text>
</comment>
<dbReference type="PANTHER" id="PTHR14418:SF5">
    <property type="entry name" value="CONDENSIN COMPLEX SUBUNIT 3"/>
    <property type="match status" value="1"/>
</dbReference>
<dbReference type="PANTHER" id="PTHR14418">
    <property type="entry name" value="CONDENSIN COMPLEX SUBUNIT 3-RELATED"/>
    <property type="match status" value="1"/>
</dbReference>
<feature type="compositionally biased region" description="Acidic residues" evidence="8">
    <location>
        <begin position="922"/>
        <end position="937"/>
    </location>
</feature>
<dbReference type="GO" id="GO:0000793">
    <property type="term" value="C:condensed chromosome"/>
    <property type="evidence" value="ECO:0007669"/>
    <property type="project" value="TreeGrafter"/>
</dbReference>
<feature type="compositionally biased region" description="Acidic residues" evidence="8">
    <location>
        <begin position="1006"/>
        <end position="1021"/>
    </location>
</feature>
<dbReference type="EMBL" id="BTFZ01000011">
    <property type="protein sequence ID" value="GMM35887.1"/>
    <property type="molecule type" value="Genomic_DNA"/>
</dbReference>
<feature type="compositionally biased region" description="Polar residues" evidence="8">
    <location>
        <begin position="955"/>
        <end position="965"/>
    </location>
</feature>
<protein>
    <submittedName>
        <fullName evidence="10">Condensin subunit</fullName>
    </submittedName>
</protein>
<dbReference type="InterPro" id="IPR025977">
    <property type="entry name" value="Cnd3_C"/>
</dbReference>
<gene>
    <name evidence="10" type="ORF">DASC09_032120</name>
</gene>
<keyword evidence="5" id="KW-0498">Mitosis</keyword>
<dbReference type="InterPro" id="IPR011989">
    <property type="entry name" value="ARM-like"/>
</dbReference>
<name>A0AAV5QMX5_9ASCO</name>
<dbReference type="RefSeq" id="XP_064852883.1">
    <property type="nucleotide sequence ID" value="XM_064996811.1"/>
</dbReference>
<evidence type="ECO:0000256" key="8">
    <source>
        <dbReference type="SAM" id="MobiDB-lite"/>
    </source>
</evidence>
<dbReference type="GO" id="GO:0000796">
    <property type="term" value="C:condensin complex"/>
    <property type="evidence" value="ECO:0007669"/>
    <property type="project" value="InterPro"/>
</dbReference>
<comment type="subcellular location">
    <subcellularLocation>
        <location evidence="1">Chromosome</location>
    </subcellularLocation>
</comment>
<organism evidence="10 11">
    <name type="scientific">Saccharomycopsis crataegensis</name>
    <dbReference type="NCBI Taxonomy" id="43959"/>
    <lineage>
        <taxon>Eukaryota</taxon>
        <taxon>Fungi</taxon>
        <taxon>Dikarya</taxon>
        <taxon>Ascomycota</taxon>
        <taxon>Saccharomycotina</taxon>
        <taxon>Saccharomycetes</taxon>
        <taxon>Saccharomycopsidaceae</taxon>
        <taxon>Saccharomycopsis</taxon>
    </lineage>
</organism>
<keyword evidence="4" id="KW-0132">Cell division</keyword>
<feature type="region of interest" description="Disordered" evidence="8">
    <location>
        <begin position="915"/>
        <end position="1048"/>
    </location>
</feature>
<feature type="domain" description="Nuclear condensin complex subunit 3 C-terminal" evidence="9">
    <location>
        <begin position="518"/>
        <end position="798"/>
    </location>
</feature>
<evidence type="ECO:0000256" key="7">
    <source>
        <dbReference type="ARBA" id="ARBA00023306"/>
    </source>
</evidence>
<evidence type="ECO:0000313" key="10">
    <source>
        <dbReference type="EMBL" id="GMM35887.1"/>
    </source>
</evidence>
<evidence type="ECO:0000256" key="1">
    <source>
        <dbReference type="ARBA" id="ARBA00004286"/>
    </source>
</evidence>
<evidence type="ECO:0000256" key="3">
    <source>
        <dbReference type="ARBA" id="ARBA00022454"/>
    </source>
</evidence>
<dbReference type="Pfam" id="PF12719">
    <property type="entry name" value="Cnd3"/>
    <property type="match status" value="1"/>
</dbReference>
<dbReference type="Gene3D" id="1.25.10.10">
    <property type="entry name" value="Leucine-rich Repeat Variant"/>
    <property type="match status" value="1"/>
</dbReference>
<proteinExistence type="inferred from homology"/>
<evidence type="ECO:0000256" key="4">
    <source>
        <dbReference type="ARBA" id="ARBA00022618"/>
    </source>
</evidence>
<keyword evidence="11" id="KW-1185">Reference proteome</keyword>
<keyword evidence="6" id="KW-0226">DNA condensation</keyword>
<reference evidence="10 11" key="1">
    <citation type="journal article" date="2023" name="Elife">
        <title>Identification of key yeast species and microbe-microbe interactions impacting larval growth of Drosophila in the wild.</title>
        <authorList>
            <person name="Mure A."/>
            <person name="Sugiura Y."/>
            <person name="Maeda R."/>
            <person name="Honda K."/>
            <person name="Sakurai N."/>
            <person name="Takahashi Y."/>
            <person name="Watada M."/>
            <person name="Katoh T."/>
            <person name="Gotoh A."/>
            <person name="Gotoh Y."/>
            <person name="Taniguchi I."/>
            <person name="Nakamura K."/>
            <person name="Hayashi T."/>
            <person name="Katayama T."/>
            <person name="Uemura T."/>
            <person name="Hattori Y."/>
        </authorList>
    </citation>
    <scope>NUCLEOTIDE SEQUENCE [LARGE SCALE GENOMIC DNA]</scope>
    <source>
        <strain evidence="10 11">SC-9</strain>
    </source>
</reference>
<feature type="compositionally biased region" description="Basic and acidic residues" evidence="8">
    <location>
        <begin position="991"/>
        <end position="1005"/>
    </location>
</feature>
<dbReference type="GO" id="GO:0051301">
    <property type="term" value="P:cell division"/>
    <property type="evidence" value="ECO:0007669"/>
    <property type="project" value="UniProtKB-KW"/>
</dbReference>
<accession>A0AAV5QMX5</accession>
<keyword evidence="3" id="KW-0158">Chromosome</keyword>
<evidence type="ECO:0000313" key="11">
    <source>
        <dbReference type="Proteomes" id="UP001360560"/>
    </source>
</evidence>
<keyword evidence="7" id="KW-0131">Cell cycle</keyword>
<dbReference type="GeneID" id="90073862"/>
<dbReference type="InterPro" id="IPR016024">
    <property type="entry name" value="ARM-type_fold"/>
</dbReference>
<dbReference type="Proteomes" id="UP001360560">
    <property type="component" value="Unassembled WGS sequence"/>
</dbReference>
<dbReference type="GO" id="GO:0007076">
    <property type="term" value="P:mitotic chromosome condensation"/>
    <property type="evidence" value="ECO:0007669"/>
    <property type="project" value="InterPro"/>
</dbReference>
<dbReference type="SUPFAM" id="SSF48371">
    <property type="entry name" value="ARM repeat"/>
    <property type="match status" value="1"/>
</dbReference>
<dbReference type="InterPro" id="IPR027165">
    <property type="entry name" value="CND3"/>
</dbReference>
<evidence type="ECO:0000256" key="2">
    <source>
        <dbReference type="ARBA" id="ARBA00006533"/>
    </source>
</evidence>
<evidence type="ECO:0000256" key="5">
    <source>
        <dbReference type="ARBA" id="ARBA00022776"/>
    </source>
</evidence>
<comment type="similarity">
    <text evidence="2">Belongs to the CND3 (condensin subunit 3) family.</text>
</comment>
<dbReference type="AlphaFoldDB" id="A0AAV5QMX5"/>
<evidence type="ECO:0000256" key="6">
    <source>
        <dbReference type="ARBA" id="ARBA00023067"/>
    </source>
</evidence>
<sequence length="1048" mass="119518">MTTSLSHKEALSQAKNLSVPEQITRSLAQVFQHAQSSYVGHRKHLVVMRTIQQRAFDLGFEDAFNISFCRLVNKVLPIKKAEQVADRIAKLVVNFISSIQDDEPTKEGEQEDEEEEEDTVGSRFTKYFIHHLLRGVESKDKNVRYRVMHLLSLVVNSIGEIDNELYNVLIWEVHKRLFDKEPNVRLKAVLCLTRFQEEDVDLSDENSAIAKLLFVIQNDSSAEVRRAALLNLDKNEITLPYLMERAKDVNSINRKLVYSRIVREIGDFRLLDRKMREKILTWGLKDRENLVQQAAIKMFCSQWYENCNSDLMELLERLHLIKSEIAETAMKFFFEQRPQMVHKIQFEDEFWRKLNVEASFLAKMFYNYCITNDLNEMIEKNFPVTTEFAGLLTKYLKVRKATVSEDTENIDDINFVIEQLLSIAKNYDFGDEVGRREMLQTLRMSLYDDLTDSQVEIALKVLKKISINEKDFCQLVSEIIIDIRDEDEEFSMDMEMDFETTDAEEVASNKLKVNRALQILSICQHMLELTHEPLRGNIPVTSLLDSVINPAIRSKVSAIREGGVKCLGLCCLLDDMLATEQLAFFGICCAKGNGDLHSLCLKIIFDILSVHGPKVLDVEGCVDSLSMHKLLFRSLKKYEIPVVQAITAEGLCKLYLNDVFNDEELFETLLLAYFHPQNSTNEDLIQALSFCLPVYAFSHPRHQEKVAKVAADSFSRSFKTFEELQEAEDSAGLSMTSPSVIIQQLIHWTDSYNIVNCSDATKELSKYHLIFVMDLLDTMLKSDNKLYCKTVAMNLSKFIISETLTKEDLDNLYDKAVQAKDEVETNVEGIDKASINALNKFISSIAEVSAIIEEIEKDKPKENNEEFVKALTEPSEEEKKQEKGEEDSLEAIAGEANEDDLAIPETSLMKLPSNQSIIIREYDDDDDEDEEEGDFDNGDILVSKVENTDDDEVLQSANNSASTIKGSKLDADIDNSPTGSRRRISGATTKNDTKLGSKKDEKDVNNDGEEDSDEEEYDEDIDHSSIMQVDTTNNSSDYSDEDEDLSSD</sequence>
<feature type="compositionally biased region" description="Polar residues" evidence="8">
    <location>
        <begin position="1025"/>
        <end position="1034"/>
    </location>
</feature>